<evidence type="ECO:0000313" key="3">
    <source>
        <dbReference type="Proteomes" id="UP000031838"/>
    </source>
</evidence>
<keyword evidence="1" id="KW-0472">Membrane</keyword>
<feature type="transmembrane region" description="Helical" evidence="1">
    <location>
        <begin position="12"/>
        <end position="28"/>
    </location>
</feature>
<gene>
    <name evidence="2" type="ORF">BGL_2c13840</name>
</gene>
<dbReference type="RefSeq" id="WP_042627896.1">
    <property type="nucleotide sequence ID" value="NZ_CP002581.1"/>
</dbReference>
<evidence type="ECO:0000313" key="2">
    <source>
        <dbReference type="EMBL" id="AJK49451.1"/>
    </source>
</evidence>
<reference evidence="3" key="1">
    <citation type="submission" date="2011-03" db="EMBL/GenBank/DDBJ databases">
        <authorList>
            <person name="Voget S."/>
            <person name="Streit W.R."/>
            <person name="Jaeger K.E."/>
            <person name="Daniel R."/>
        </authorList>
    </citation>
    <scope>NUCLEOTIDE SEQUENCE [LARGE SCALE GENOMIC DNA]</scope>
    <source>
        <strain evidence="3">PG1</strain>
    </source>
</reference>
<accession>A0A0B6SB25</accession>
<reference evidence="2 3" key="2">
    <citation type="journal article" date="2016" name="Appl. Microbiol. Biotechnol.">
        <title>Mutations improving production and secretion of extracellular lipase by Burkholderia glumae PG1.</title>
        <authorList>
            <person name="Knapp A."/>
            <person name="Voget S."/>
            <person name="Gao R."/>
            <person name="Zaburannyi N."/>
            <person name="Krysciak D."/>
            <person name="Breuer M."/>
            <person name="Hauer B."/>
            <person name="Streit W.R."/>
            <person name="Muller R."/>
            <person name="Daniel R."/>
            <person name="Jaeger K.E."/>
        </authorList>
    </citation>
    <scope>NUCLEOTIDE SEQUENCE [LARGE SCALE GENOMIC DNA]</scope>
    <source>
        <strain evidence="2 3">PG1</strain>
    </source>
</reference>
<keyword evidence="1" id="KW-1133">Transmembrane helix</keyword>
<proteinExistence type="predicted"/>
<dbReference type="Proteomes" id="UP000031838">
    <property type="component" value="Chromosome 2"/>
</dbReference>
<protein>
    <submittedName>
        <fullName evidence="2">Uncharacterized protein</fullName>
    </submittedName>
</protein>
<dbReference type="HOGENOM" id="CLU_2116390_0_0_4"/>
<dbReference type="OrthoDB" id="9032976at2"/>
<evidence type="ECO:0000256" key="1">
    <source>
        <dbReference type="SAM" id="Phobius"/>
    </source>
</evidence>
<keyword evidence="3" id="KW-1185">Reference proteome</keyword>
<dbReference type="KEGG" id="bgp:BGL_2c13840"/>
<dbReference type="AlphaFoldDB" id="A0A0B6SB25"/>
<sequence>MDYSPAGKQAIVKYITLLYFLVVAQLAARRQLDSWLPVAQLVALLHGWIGEHRMKCDWRDRIWLGKASLEVARSVHAAYGPAFIVPFLAPLVESRKTTDDAREKRCILRNACYRYLIRKL</sequence>
<name>A0A0B6SB25_BURPL</name>
<keyword evidence="1" id="KW-0812">Transmembrane</keyword>
<dbReference type="EMBL" id="CP002581">
    <property type="protein sequence ID" value="AJK49451.1"/>
    <property type="molecule type" value="Genomic_DNA"/>
</dbReference>
<organism evidence="2 3">
    <name type="scientific">Burkholderia plantarii</name>
    <dbReference type="NCBI Taxonomy" id="41899"/>
    <lineage>
        <taxon>Bacteria</taxon>
        <taxon>Pseudomonadati</taxon>
        <taxon>Pseudomonadota</taxon>
        <taxon>Betaproteobacteria</taxon>
        <taxon>Burkholderiales</taxon>
        <taxon>Burkholderiaceae</taxon>
        <taxon>Burkholderia</taxon>
    </lineage>
</organism>